<organism evidence="2 3">
    <name type="scientific">Calidifontibacter indicus</name>
    <dbReference type="NCBI Taxonomy" id="419650"/>
    <lineage>
        <taxon>Bacteria</taxon>
        <taxon>Bacillati</taxon>
        <taxon>Actinomycetota</taxon>
        <taxon>Actinomycetes</taxon>
        <taxon>Micrococcales</taxon>
        <taxon>Dermacoccaceae</taxon>
        <taxon>Calidifontibacter</taxon>
    </lineage>
</organism>
<feature type="domain" description="HTH marR-type" evidence="1">
    <location>
        <begin position="8"/>
        <end position="140"/>
    </location>
</feature>
<evidence type="ECO:0000259" key="1">
    <source>
        <dbReference type="PROSITE" id="PS50995"/>
    </source>
</evidence>
<dbReference type="InterPro" id="IPR036388">
    <property type="entry name" value="WH-like_DNA-bd_sf"/>
</dbReference>
<dbReference type="EMBL" id="QTUA01000001">
    <property type="protein sequence ID" value="REF29805.1"/>
    <property type="molecule type" value="Genomic_DNA"/>
</dbReference>
<comment type="caution">
    <text evidence="2">The sequence shown here is derived from an EMBL/GenBank/DDBJ whole genome shotgun (WGS) entry which is preliminary data.</text>
</comment>
<dbReference type="InterPro" id="IPR039422">
    <property type="entry name" value="MarR/SlyA-like"/>
</dbReference>
<sequence>MSISSEVAGELATDLIHVMKKLTALRHLVPRFHPAVDVSAYPVLLALKRDEQRVSDIATCIHSDVSTVSRQITHLVSAGIAEKVADPADGRAQVVRLTAEGRRVIDDLAASRAEWFREMLDGWTTAEVKEFASYLARFDSTLTTELERRNSPGKEDA</sequence>
<keyword evidence="3" id="KW-1185">Reference proteome</keyword>
<name>A0A3D9UT25_9MICO</name>
<dbReference type="OrthoDB" id="5148120at2"/>
<dbReference type="InterPro" id="IPR000835">
    <property type="entry name" value="HTH_MarR-typ"/>
</dbReference>
<dbReference type="PROSITE" id="PS50995">
    <property type="entry name" value="HTH_MARR_2"/>
    <property type="match status" value="1"/>
</dbReference>
<dbReference type="SUPFAM" id="SSF46785">
    <property type="entry name" value="Winged helix' DNA-binding domain"/>
    <property type="match status" value="1"/>
</dbReference>
<protein>
    <submittedName>
        <fullName evidence="2">MarR family transcriptional regulator</fullName>
    </submittedName>
</protein>
<dbReference type="PANTHER" id="PTHR33164:SF57">
    <property type="entry name" value="MARR-FAMILY TRANSCRIPTIONAL REGULATOR"/>
    <property type="match status" value="1"/>
</dbReference>
<accession>A0A3D9UT25</accession>
<gene>
    <name evidence="2" type="ORF">DFJ65_0778</name>
</gene>
<dbReference type="GO" id="GO:0003700">
    <property type="term" value="F:DNA-binding transcription factor activity"/>
    <property type="evidence" value="ECO:0007669"/>
    <property type="project" value="InterPro"/>
</dbReference>
<dbReference type="Proteomes" id="UP000256253">
    <property type="component" value="Unassembled WGS sequence"/>
</dbReference>
<evidence type="ECO:0000313" key="2">
    <source>
        <dbReference type="EMBL" id="REF29805.1"/>
    </source>
</evidence>
<dbReference type="SMART" id="SM00347">
    <property type="entry name" value="HTH_MARR"/>
    <property type="match status" value="1"/>
</dbReference>
<evidence type="ECO:0000313" key="3">
    <source>
        <dbReference type="Proteomes" id="UP000256253"/>
    </source>
</evidence>
<dbReference type="AlphaFoldDB" id="A0A3D9UT25"/>
<proteinExistence type="predicted"/>
<dbReference type="GO" id="GO:0006950">
    <property type="term" value="P:response to stress"/>
    <property type="evidence" value="ECO:0007669"/>
    <property type="project" value="TreeGrafter"/>
</dbReference>
<dbReference type="RefSeq" id="WP_115921888.1">
    <property type="nucleotide sequence ID" value="NZ_QTUA01000001.1"/>
</dbReference>
<dbReference type="PANTHER" id="PTHR33164">
    <property type="entry name" value="TRANSCRIPTIONAL REGULATOR, MARR FAMILY"/>
    <property type="match status" value="1"/>
</dbReference>
<dbReference type="InterPro" id="IPR036390">
    <property type="entry name" value="WH_DNA-bd_sf"/>
</dbReference>
<reference evidence="2 3" key="1">
    <citation type="submission" date="2018-08" db="EMBL/GenBank/DDBJ databases">
        <title>Sequencing the genomes of 1000 actinobacteria strains.</title>
        <authorList>
            <person name="Klenk H.-P."/>
        </authorList>
    </citation>
    <scope>NUCLEOTIDE SEQUENCE [LARGE SCALE GENOMIC DNA]</scope>
    <source>
        <strain evidence="2 3">DSM 22967</strain>
    </source>
</reference>
<dbReference type="Pfam" id="PF12802">
    <property type="entry name" value="MarR_2"/>
    <property type="match status" value="1"/>
</dbReference>
<dbReference type="Gene3D" id="1.10.10.10">
    <property type="entry name" value="Winged helix-like DNA-binding domain superfamily/Winged helix DNA-binding domain"/>
    <property type="match status" value="1"/>
</dbReference>